<accession>A0ABS7ZRS4</accession>
<evidence type="ECO:0000313" key="3">
    <source>
        <dbReference type="Proteomes" id="UP000714380"/>
    </source>
</evidence>
<dbReference type="EMBL" id="JAEDAH010000083">
    <property type="protein sequence ID" value="MCA6064481.1"/>
    <property type="molecule type" value="Genomic_DNA"/>
</dbReference>
<comment type="caution">
    <text evidence="2">The sequence shown here is derived from an EMBL/GenBank/DDBJ whole genome shotgun (WGS) entry which is preliminary data.</text>
</comment>
<organism evidence="2 3">
    <name type="scientific">Thalassolituus marinus</name>
    <dbReference type="NCBI Taxonomy" id="671053"/>
    <lineage>
        <taxon>Bacteria</taxon>
        <taxon>Pseudomonadati</taxon>
        <taxon>Pseudomonadota</taxon>
        <taxon>Gammaproteobacteria</taxon>
        <taxon>Oceanospirillales</taxon>
        <taxon>Oceanospirillaceae</taxon>
        <taxon>Thalassolituus</taxon>
    </lineage>
</organism>
<evidence type="ECO:0000256" key="1">
    <source>
        <dbReference type="SAM" id="SignalP"/>
    </source>
</evidence>
<keyword evidence="3" id="KW-1185">Reference proteome</keyword>
<reference evidence="2 3" key="1">
    <citation type="submission" date="2020-12" db="EMBL/GenBank/DDBJ databases">
        <title>Novel Thalassolituus-related marine hydrocarbonoclastic bacteria mediated algae-derived hydrocarbons mineralization in twilight zone of the northern South China Sea.</title>
        <authorList>
            <person name="Dong C."/>
        </authorList>
    </citation>
    <scope>NUCLEOTIDE SEQUENCE [LARGE SCALE GENOMIC DNA]</scope>
    <source>
        <strain evidence="2 3">IMCC1826</strain>
    </source>
</reference>
<name>A0ABS7ZRS4_9GAMM</name>
<dbReference type="InterPro" id="IPR021727">
    <property type="entry name" value="DUF3299"/>
</dbReference>
<evidence type="ECO:0000313" key="2">
    <source>
        <dbReference type="EMBL" id="MCA6064481.1"/>
    </source>
</evidence>
<dbReference type="RefSeq" id="WP_225675493.1">
    <property type="nucleotide sequence ID" value="NZ_JAEDAH010000083.1"/>
</dbReference>
<feature type="signal peptide" evidence="1">
    <location>
        <begin position="1"/>
        <end position="24"/>
    </location>
</feature>
<dbReference type="Gene3D" id="2.40.50.870">
    <property type="entry name" value="Protein of unknown function (DUF3299)"/>
    <property type="match status" value="1"/>
</dbReference>
<keyword evidence="1" id="KW-0732">Signal</keyword>
<protein>
    <submittedName>
        <fullName evidence="2">DUF3299 domain-containing protein</fullName>
    </submittedName>
</protein>
<gene>
    <name evidence="2" type="ORF">I9W95_12775</name>
</gene>
<sequence length="194" mass="21482">MGRFLSLCVPVTAALVLQVSAATAEAQGRDYREIEFSELLPDADYQALSKPPAELADVAEGSLEDQIEAAVGVAVDKAAEPASEWDRALQSVNVRPEFNGQQIRIPGYVVPIEFDDEQVVKEFFLVPYYGACIHLPPPPPNQLILMQSSEGIKMDTIYDPYWVYGTIYTDVKTNEVATSAYRMTVDQIELYTGQ</sequence>
<dbReference type="Proteomes" id="UP000714380">
    <property type="component" value="Unassembled WGS sequence"/>
</dbReference>
<feature type="chain" id="PRO_5045915003" evidence="1">
    <location>
        <begin position="25"/>
        <end position="194"/>
    </location>
</feature>
<dbReference type="Pfam" id="PF11736">
    <property type="entry name" value="DUF3299"/>
    <property type="match status" value="1"/>
</dbReference>
<proteinExistence type="predicted"/>